<accession>A0A811T5L7</accession>
<sequence length="60" mass="6940">MLKDSGILTTLGNDAYYIGQMGNAPEYYKELLAIFEELRDVQNVEIVNENIRLITRPKHQ</sequence>
<reference evidence="1" key="1">
    <citation type="submission" date="2020-10" db="EMBL/GenBank/DDBJ databases">
        <authorList>
            <person name="Hahn C.J."/>
            <person name="Laso-Perez R."/>
            <person name="Vulcano F."/>
            <person name="Vaziourakis K.-M."/>
            <person name="Stokke R."/>
            <person name="Steen I.H."/>
            <person name="Teske A."/>
            <person name="Boetius A."/>
            <person name="Liebeke M."/>
            <person name="Amann R."/>
            <person name="Knittel K."/>
        </authorList>
    </citation>
    <scope>NUCLEOTIDE SEQUENCE</scope>
    <source>
        <strain evidence="1">Gfbio:e3339647-f889-4370-9287-4fb5cb688e4c:AG392O15_GoMArc1</strain>
    </source>
</reference>
<evidence type="ECO:0000313" key="2">
    <source>
        <dbReference type="Proteomes" id="UP000610373"/>
    </source>
</evidence>
<organism evidence="1 2">
    <name type="scientific">Candidatus Argoarchaeum ethanivorans</name>
    <dbReference type="NCBI Taxonomy" id="2608793"/>
    <lineage>
        <taxon>Archaea</taxon>
        <taxon>Methanobacteriati</taxon>
        <taxon>Methanobacteriota</taxon>
        <taxon>Stenosarchaea group</taxon>
        <taxon>Methanomicrobia</taxon>
        <taxon>Methanosarcinales</taxon>
        <taxon>Methanosarcinales incertae sedis</taxon>
        <taxon>GOM Arc I cluster</taxon>
        <taxon>Candidatus Argoarchaeum</taxon>
    </lineage>
</organism>
<comment type="caution">
    <text evidence="1">The sequence shown here is derived from an EMBL/GenBank/DDBJ whole genome shotgun (WGS) entry which is preliminary data.</text>
</comment>
<proteinExistence type="predicted"/>
<name>A0A811T5L7_9EURY</name>
<dbReference type="Proteomes" id="UP000610373">
    <property type="component" value="Unassembled WGS sequence"/>
</dbReference>
<evidence type="ECO:0000313" key="1">
    <source>
        <dbReference type="EMBL" id="CAD6490799.1"/>
    </source>
</evidence>
<dbReference type="AlphaFoldDB" id="A0A811T5L7"/>
<gene>
    <name evidence="1" type="ORF">CHKLHMKO_00016</name>
</gene>
<protein>
    <submittedName>
        <fullName evidence="1">Uncharacterized protein</fullName>
    </submittedName>
</protein>
<dbReference type="EMBL" id="CAJHIO010000001">
    <property type="protein sequence ID" value="CAD6490799.1"/>
    <property type="molecule type" value="Genomic_DNA"/>
</dbReference>